<protein>
    <submittedName>
        <fullName evidence="1">Uncharacterized protein</fullName>
    </submittedName>
</protein>
<name>X1VLW1_9ZZZZ</name>
<reference evidence="1" key="1">
    <citation type="journal article" date="2014" name="Front. Microbiol.">
        <title>High frequency of phylogenetically diverse reductive dehalogenase-homologous genes in deep subseafloor sedimentary metagenomes.</title>
        <authorList>
            <person name="Kawai M."/>
            <person name="Futagami T."/>
            <person name="Toyoda A."/>
            <person name="Takaki Y."/>
            <person name="Nishi S."/>
            <person name="Hori S."/>
            <person name="Arai W."/>
            <person name="Tsubouchi T."/>
            <person name="Morono Y."/>
            <person name="Uchiyama I."/>
            <person name="Ito T."/>
            <person name="Fujiyama A."/>
            <person name="Inagaki F."/>
            <person name="Takami H."/>
        </authorList>
    </citation>
    <scope>NUCLEOTIDE SEQUENCE</scope>
    <source>
        <strain evidence="1">Expedition CK06-06</strain>
    </source>
</reference>
<feature type="non-terminal residue" evidence="1">
    <location>
        <position position="1"/>
    </location>
</feature>
<dbReference type="EMBL" id="BARW01025509">
    <property type="protein sequence ID" value="GAJ09370.1"/>
    <property type="molecule type" value="Genomic_DNA"/>
</dbReference>
<comment type="caution">
    <text evidence="1">The sequence shown here is derived from an EMBL/GenBank/DDBJ whole genome shotgun (WGS) entry which is preliminary data.</text>
</comment>
<evidence type="ECO:0000313" key="1">
    <source>
        <dbReference type="EMBL" id="GAJ09370.1"/>
    </source>
</evidence>
<proteinExistence type="predicted"/>
<accession>X1VLW1</accession>
<organism evidence="1">
    <name type="scientific">marine sediment metagenome</name>
    <dbReference type="NCBI Taxonomy" id="412755"/>
    <lineage>
        <taxon>unclassified sequences</taxon>
        <taxon>metagenomes</taxon>
        <taxon>ecological metagenomes</taxon>
    </lineage>
</organism>
<sequence>HPVVALQQVGQMNQLSLAGKGMLKRNTIPETVREDLIKP</sequence>
<dbReference type="AlphaFoldDB" id="X1VLW1"/>
<gene>
    <name evidence="1" type="ORF">S12H4_41801</name>
</gene>